<dbReference type="GO" id="GO:0047372">
    <property type="term" value="F:monoacylglycerol lipase activity"/>
    <property type="evidence" value="ECO:0007669"/>
    <property type="project" value="TreeGrafter"/>
</dbReference>
<name>A0A1Y2F735_9BASI</name>
<comment type="caution">
    <text evidence="3">The sequence shown here is derived from an EMBL/GenBank/DDBJ whole genome shotgun (WGS) entry which is preliminary data.</text>
</comment>
<evidence type="ECO:0000256" key="2">
    <source>
        <dbReference type="SAM" id="SignalP"/>
    </source>
</evidence>
<keyword evidence="4" id="KW-1185">Reference proteome</keyword>
<dbReference type="InterPro" id="IPR050960">
    <property type="entry name" value="AB_hydrolase_4_sf"/>
</dbReference>
<accession>A0A1Y2F735</accession>
<dbReference type="SUPFAM" id="SSF53474">
    <property type="entry name" value="alpha/beta-Hydrolases"/>
    <property type="match status" value="1"/>
</dbReference>
<dbReference type="OrthoDB" id="5954035at2759"/>
<dbReference type="Gene3D" id="3.40.50.1820">
    <property type="entry name" value="alpha/beta hydrolase"/>
    <property type="match status" value="1"/>
</dbReference>
<gene>
    <name evidence="3" type="ORF">BCR35DRAFT_304523</name>
</gene>
<dbReference type="AlphaFoldDB" id="A0A1Y2F735"/>
<dbReference type="STRING" id="106004.A0A1Y2F735"/>
<evidence type="ECO:0000256" key="1">
    <source>
        <dbReference type="ARBA" id="ARBA00010884"/>
    </source>
</evidence>
<evidence type="ECO:0000313" key="3">
    <source>
        <dbReference type="EMBL" id="ORY79708.1"/>
    </source>
</evidence>
<evidence type="ECO:0000313" key="4">
    <source>
        <dbReference type="Proteomes" id="UP000193467"/>
    </source>
</evidence>
<dbReference type="PANTHER" id="PTHR10794">
    <property type="entry name" value="ABHYDROLASE DOMAIN-CONTAINING PROTEIN"/>
    <property type="match status" value="1"/>
</dbReference>
<dbReference type="GO" id="GO:0051792">
    <property type="term" value="P:medium-chain fatty acid biosynthetic process"/>
    <property type="evidence" value="ECO:0007669"/>
    <property type="project" value="TreeGrafter"/>
</dbReference>
<organism evidence="3 4">
    <name type="scientific">Leucosporidium creatinivorum</name>
    <dbReference type="NCBI Taxonomy" id="106004"/>
    <lineage>
        <taxon>Eukaryota</taxon>
        <taxon>Fungi</taxon>
        <taxon>Dikarya</taxon>
        <taxon>Basidiomycota</taxon>
        <taxon>Pucciniomycotina</taxon>
        <taxon>Microbotryomycetes</taxon>
        <taxon>Leucosporidiales</taxon>
        <taxon>Leucosporidium</taxon>
    </lineage>
</organism>
<comment type="similarity">
    <text evidence="1">Belongs to the AB hydrolase superfamily. AB hydrolase 4 family.</text>
</comment>
<sequence>MLEVLMHLFRRLLGLLHLSARVRLTLPSNPRVLTSLDQETGEKKRTTLLEVLERCPSLFGGSAWYTPTSWLSSGHLATIYCTLAAFDYDHLIYSRELILTPDGGQLGLDFTPPITEEDPIDSRPILVIAHGLTGGSHESYVRDVLSKVTRGKEEGGLGWRGVVVNSRGCAGVECTNKVLYNGGVTNDLRCALTFLSHYAPQAPLYGAGFSLGANQMAKLIGQDGESTPLKAGIILGAPWNFVDGHVFISSSWLQLVYSRAMATNLRRLLARQPIFKDDERLDYPAIYGNPHQTLYEFDSVVTAPLGGFPSATAYYRWAGADQHIHNVAVPLLTFSAADDPIVAATTVPHSAASTNPNLIFAETKHGGHLGWFQGFFRPRRWISTPVLEFLRALEEADGEKRASYETVPPRKEGRAPYVGDEMVLLKGKPEVGFKLIKEEIHNEAAEAAAEGMTRGL</sequence>
<protein>
    <submittedName>
        <fullName evidence="3">Putative lipid metabolism-related protein</fullName>
    </submittedName>
</protein>
<dbReference type="GO" id="GO:0051793">
    <property type="term" value="P:medium-chain fatty acid catabolic process"/>
    <property type="evidence" value="ECO:0007669"/>
    <property type="project" value="TreeGrafter"/>
</dbReference>
<reference evidence="3 4" key="1">
    <citation type="submission" date="2016-07" db="EMBL/GenBank/DDBJ databases">
        <title>Pervasive Adenine N6-methylation of Active Genes in Fungi.</title>
        <authorList>
            <consortium name="DOE Joint Genome Institute"/>
            <person name="Mondo S.J."/>
            <person name="Dannebaum R.O."/>
            <person name="Kuo R.C."/>
            <person name="Labutti K."/>
            <person name="Haridas S."/>
            <person name="Kuo A."/>
            <person name="Salamov A."/>
            <person name="Ahrendt S.R."/>
            <person name="Lipzen A."/>
            <person name="Sullivan W."/>
            <person name="Andreopoulos W.B."/>
            <person name="Clum A."/>
            <person name="Lindquist E."/>
            <person name="Daum C."/>
            <person name="Ramamoorthy G.K."/>
            <person name="Gryganskyi A."/>
            <person name="Culley D."/>
            <person name="Magnuson J.K."/>
            <person name="James T.Y."/>
            <person name="O'Malley M.A."/>
            <person name="Stajich J.E."/>
            <person name="Spatafora J.W."/>
            <person name="Visel A."/>
            <person name="Grigoriev I.V."/>
        </authorList>
    </citation>
    <scope>NUCLEOTIDE SEQUENCE [LARGE SCALE GENOMIC DNA]</scope>
    <source>
        <strain evidence="3 4">62-1032</strain>
    </source>
</reference>
<feature type="signal peptide" evidence="2">
    <location>
        <begin position="1"/>
        <end position="27"/>
    </location>
</feature>
<feature type="chain" id="PRO_5012169295" evidence="2">
    <location>
        <begin position="28"/>
        <end position="456"/>
    </location>
</feature>
<dbReference type="InterPro" id="IPR029058">
    <property type="entry name" value="AB_hydrolase_fold"/>
</dbReference>
<proteinExistence type="inferred from homology"/>
<keyword evidence="2" id="KW-0732">Signal</keyword>
<dbReference type="InParanoid" id="A0A1Y2F735"/>
<dbReference type="GO" id="GO:0008126">
    <property type="term" value="F:acetylesterase activity"/>
    <property type="evidence" value="ECO:0007669"/>
    <property type="project" value="TreeGrafter"/>
</dbReference>
<dbReference type="Proteomes" id="UP000193467">
    <property type="component" value="Unassembled WGS sequence"/>
</dbReference>
<dbReference type="PANTHER" id="PTHR10794:SF63">
    <property type="entry name" value="ALPHA_BETA HYDROLASE 1, ISOFORM A"/>
    <property type="match status" value="1"/>
</dbReference>
<dbReference type="EMBL" id="MCGR01000026">
    <property type="protein sequence ID" value="ORY79708.1"/>
    <property type="molecule type" value="Genomic_DNA"/>
</dbReference>